<dbReference type="AlphaFoldDB" id="A0A4Y8C9X4"/>
<dbReference type="EMBL" id="PHWZ01002085">
    <property type="protein sequence ID" value="TEY18045.1"/>
    <property type="molecule type" value="Genomic_DNA"/>
</dbReference>
<feature type="domain" description="Rhodopsin" evidence="7">
    <location>
        <begin position="31"/>
        <end position="179"/>
    </location>
</feature>
<keyword evidence="2 6" id="KW-0812">Transmembrane</keyword>
<feature type="transmembrane region" description="Helical" evidence="6">
    <location>
        <begin position="47"/>
        <end position="70"/>
    </location>
</feature>
<dbReference type="OrthoDB" id="5393606at2759"/>
<evidence type="ECO:0000313" key="8">
    <source>
        <dbReference type="EMBL" id="TEY18045.1"/>
    </source>
</evidence>
<keyword evidence="3 6" id="KW-1133">Transmembrane helix</keyword>
<reference evidence="8 9" key="1">
    <citation type="submission" date="2017-11" db="EMBL/GenBank/DDBJ databases">
        <title>Comparative genomics of Botrytis spp.</title>
        <authorList>
            <person name="Valero-Jimenez C.A."/>
            <person name="Tapia P."/>
            <person name="Veloso J."/>
            <person name="Silva-Moreno E."/>
            <person name="Staats M."/>
            <person name="Valdes J.H."/>
            <person name="Van Kan J.A.L."/>
        </authorList>
    </citation>
    <scope>NUCLEOTIDE SEQUENCE [LARGE SCALE GENOMIC DNA]</scope>
    <source>
        <strain evidence="8 9">MUCL2830</strain>
    </source>
</reference>
<evidence type="ECO:0000256" key="5">
    <source>
        <dbReference type="ARBA" id="ARBA00038359"/>
    </source>
</evidence>
<organism evidence="8 9">
    <name type="scientific">Botryotinia calthae</name>
    <dbReference type="NCBI Taxonomy" id="38488"/>
    <lineage>
        <taxon>Eukaryota</taxon>
        <taxon>Fungi</taxon>
        <taxon>Dikarya</taxon>
        <taxon>Ascomycota</taxon>
        <taxon>Pezizomycotina</taxon>
        <taxon>Leotiomycetes</taxon>
        <taxon>Helotiales</taxon>
        <taxon>Sclerotiniaceae</taxon>
        <taxon>Botryotinia</taxon>
    </lineage>
</organism>
<name>A0A4Y8C9X4_9HELO</name>
<feature type="transmembrane region" description="Helical" evidence="6">
    <location>
        <begin position="119"/>
        <end position="140"/>
    </location>
</feature>
<dbReference type="PANTHER" id="PTHR33048">
    <property type="entry name" value="PTH11-LIKE INTEGRAL MEMBRANE PROTEIN (AFU_ORTHOLOGUE AFUA_5G11245)"/>
    <property type="match status" value="1"/>
</dbReference>
<dbReference type="Pfam" id="PF20684">
    <property type="entry name" value="Fung_rhodopsin"/>
    <property type="match status" value="1"/>
</dbReference>
<evidence type="ECO:0000256" key="1">
    <source>
        <dbReference type="ARBA" id="ARBA00004141"/>
    </source>
</evidence>
<evidence type="ECO:0000256" key="2">
    <source>
        <dbReference type="ARBA" id="ARBA00022692"/>
    </source>
</evidence>
<accession>A0A4Y8C9X4</accession>
<comment type="similarity">
    <text evidence="5">Belongs to the SAT4 family.</text>
</comment>
<dbReference type="InterPro" id="IPR049326">
    <property type="entry name" value="Rhodopsin_dom_fungi"/>
</dbReference>
<feature type="transmembrane region" description="Helical" evidence="6">
    <location>
        <begin position="12"/>
        <end position="35"/>
    </location>
</feature>
<evidence type="ECO:0000313" key="9">
    <source>
        <dbReference type="Proteomes" id="UP000297299"/>
    </source>
</evidence>
<comment type="caution">
    <text evidence="8">The sequence shown here is derived from an EMBL/GenBank/DDBJ whole genome shotgun (WGS) entry which is preliminary data.</text>
</comment>
<gene>
    <name evidence="8" type="ORF">BOTCAL_2089g00010</name>
</gene>
<comment type="subcellular location">
    <subcellularLocation>
        <location evidence="1">Membrane</location>
        <topology evidence="1">Multi-pass membrane protein</topology>
    </subcellularLocation>
</comment>
<evidence type="ECO:0000256" key="3">
    <source>
        <dbReference type="ARBA" id="ARBA00022989"/>
    </source>
</evidence>
<protein>
    <recommendedName>
        <fullName evidence="7">Rhodopsin domain-containing protein</fullName>
    </recommendedName>
</protein>
<dbReference type="InterPro" id="IPR052337">
    <property type="entry name" value="SAT4-like"/>
</dbReference>
<evidence type="ECO:0000256" key="6">
    <source>
        <dbReference type="SAM" id="Phobius"/>
    </source>
</evidence>
<dbReference type="STRING" id="38488.A0A4Y8C9X4"/>
<dbReference type="GO" id="GO:0016020">
    <property type="term" value="C:membrane"/>
    <property type="evidence" value="ECO:0007669"/>
    <property type="project" value="UniProtKB-SubCell"/>
</dbReference>
<evidence type="ECO:0000259" key="7">
    <source>
        <dbReference type="Pfam" id="PF20684"/>
    </source>
</evidence>
<feature type="transmembrane region" description="Helical" evidence="6">
    <location>
        <begin position="152"/>
        <end position="177"/>
    </location>
</feature>
<keyword evidence="4 6" id="KW-0472">Membrane</keyword>
<sequence length="182" mass="19876">MTVGAIANLPPAALYGISITLTILCIIVSGLRFQVRHVRKAGLQSDDWFVVPALILQIGMGVCVIIGVHAKALGYPTPPGAPGTTAFTATNYEIRTAKQVNRVKTIISYSANNLMKLEWAVHLMQVLSLGAIKLSFLFFFRRIFAVAKYGVFHIASLIMVVLVCIWSIGFFIVFLVACKGDF</sequence>
<keyword evidence="9" id="KW-1185">Reference proteome</keyword>
<proteinExistence type="inferred from homology"/>
<dbReference type="Proteomes" id="UP000297299">
    <property type="component" value="Unassembled WGS sequence"/>
</dbReference>
<dbReference type="PANTHER" id="PTHR33048:SF157">
    <property type="entry name" value="INTEGRAL MEMBRANE PROTEIN"/>
    <property type="match status" value="1"/>
</dbReference>
<evidence type="ECO:0000256" key="4">
    <source>
        <dbReference type="ARBA" id="ARBA00023136"/>
    </source>
</evidence>